<organism evidence="1 2">
    <name type="scientific">Lysinibacillus parviboronicapiens</name>
    <dbReference type="NCBI Taxonomy" id="436516"/>
    <lineage>
        <taxon>Bacteria</taxon>
        <taxon>Bacillati</taxon>
        <taxon>Bacillota</taxon>
        <taxon>Bacilli</taxon>
        <taxon>Bacillales</taxon>
        <taxon>Bacillaceae</taxon>
        <taxon>Lysinibacillus</taxon>
    </lineage>
</organism>
<comment type="caution">
    <text evidence="1">The sequence shown here is derived from an EMBL/GenBank/DDBJ whole genome shotgun (WGS) entry which is preliminary data.</text>
</comment>
<gene>
    <name evidence="1" type="ORF">ABIA69_002946</name>
</gene>
<keyword evidence="2" id="KW-1185">Reference proteome</keyword>
<evidence type="ECO:0000313" key="1">
    <source>
        <dbReference type="EMBL" id="MET4561776.1"/>
    </source>
</evidence>
<accession>A0ABV2PLH5</accession>
<proteinExistence type="predicted"/>
<dbReference type="EMBL" id="JBEPSB010000014">
    <property type="protein sequence ID" value="MET4561776.1"/>
    <property type="molecule type" value="Genomic_DNA"/>
</dbReference>
<sequence length="33" mass="3671">MSKNFLLSIIKGGADVKNGNNGFKKKYLQKNQS</sequence>
<protein>
    <submittedName>
        <fullName evidence="1">Uncharacterized protein</fullName>
    </submittedName>
</protein>
<name>A0ABV2PLH5_9BACI</name>
<evidence type="ECO:0000313" key="2">
    <source>
        <dbReference type="Proteomes" id="UP001549363"/>
    </source>
</evidence>
<dbReference type="Proteomes" id="UP001549363">
    <property type="component" value="Unassembled WGS sequence"/>
</dbReference>
<reference evidence="1 2" key="1">
    <citation type="submission" date="2024-06" db="EMBL/GenBank/DDBJ databases">
        <title>Sorghum-associated microbial communities from plants grown in Nebraska, USA.</title>
        <authorList>
            <person name="Schachtman D."/>
        </authorList>
    </citation>
    <scope>NUCLEOTIDE SEQUENCE [LARGE SCALE GENOMIC DNA]</scope>
    <source>
        <strain evidence="1 2">736</strain>
    </source>
</reference>